<dbReference type="InterPro" id="IPR020904">
    <property type="entry name" value="Sc_DH/Rdtase_CS"/>
</dbReference>
<evidence type="ECO:0000256" key="2">
    <source>
        <dbReference type="ARBA" id="ARBA00023002"/>
    </source>
</evidence>
<dbReference type="PANTHER" id="PTHR43899">
    <property type="entry name" value="RH59310P"/>
    <property type="match status" value="1"/>
</dbReference>
<keyword evidence="3" id="KW-0472">Membrane</keyword>
<dbReference type="EMBL" id="HBIV01048521">
    <property type="protein sequence ID" value="CAE0681916.1"/>
    <property type="molecule type" value="Transcribed_RNA"/>
</dbReference>
<keyword evidence="3" id="KW-1133">Transmembrane helix</keyword>
<gene>
    <name evidence="4" type="ORF">LGLO00237_LOCUS33704</name>
</gene>
<keyword evidence="3" id="KW-0812">Transmembrane</keyword>
<evidence type="ECO:0000256" key="1">
    <source>
        <dbReference type="ARBA" id="ARBA00004240"/>
    </source>
</evidence>
<dbReference type="GO" id="GO:0005783">
    <property type="term" value="C:endoplasmic reticulum"/>
    <property type="evidence" value="ECO:0007669"/>
    <property type="project" value="UniProtKB-SubCell"/>
</dbReference>
<name>A0A6U3ADF4_9EUKA</name>
<protein>
    <submittedName>
        <fullName evidence="4">Uncharacterized protein</fullName>
    </submittedName>
</protein>
<dbReference type="InterPro" id="IPR002347">
    <property type="entry name" value="SDR_fam"/>
</dbReference>
<dbReference type="SUPFAM" id="SSF51735">
    <property type="entry name" value="NAD(P)-binding Rossmann-fold domains"/>
    <property type="match status" value="1"/>
</dbReference>
<dbReference type="Gene3D" id="3.40.50.720">
    <property type="entry name" value="NAD(P)-binding Rossmann-like Domain"/>
    <property type="match status" value="1"/>
</dbReference>
<comment type="subcellular location">
    <subcellularLocation>
        <location evidence="1">Endoplasmic reticulum</location>
    </subcellularLocation>
</comment>
<reference evidence="4" key="1">
    <citation type="submission" date="2021-01" db="EMBL/GenBank/DDBJ databases">
        <authorList>
            <person name="Corre E."/>
            <person name="Pelletier E."/>
            <person name="Niang G."/>
            <person name="Scheremetjew M."/>
            <person name="Finn R."/>
            <person name="Kale V."/>
            <person name="Holt S."/>
            <person name="Cochrane G."/>
            <person name="Meng A."/>
            <person name="Brown T."/>
            <person name="Cohen L."/>
        </authorList>
    </citation>
    <scope>NUCLEOTIDE SEQUENCE</scope>
    <source>
        <strain evidence="4">CCCM811</strain>
    </source>
</reference>
<keyword evidence="2" id="KW-0560">Oxidoreductase</keyword>
<proteinExistence type="predicted"/>
<dbReference type="InterPro" id="IPR036291">
    <property type="entry name" value="NAD(P)-bd_dom_sf"/>
</dbReference>
<dbReference type="PRINTS" id="PR00081">
    <property type="entry name" value="GDHRDH"/>
</dbReference>
<dbReference type="GO" id="GO:0016491">
    <property type="term" value="F:oxidoreductase activity"/>
    <property type="evidence" value="ECO:0007669"/>
    <property type="project" value="UniProtKB-KW"/>
</dbReference>
<dbReference type="PANTHER" id="PTHR43899:SF4">
    <property type="entry name" value="17 BETA-HYDROXYSTEROID DEHYDROGENASE TYPE 3"/>
    <property type="match status" value="1"/>
</dbReference>
<dbReference type="Pfam" id="PF00106">
    <property type="entry name" value="adh_short"/>
    <property type="match status" value="1"/>
</dbReference>
<organism evidence="4">
    <name type="scientific">Lotharella globosa</name>
    <dbReference type="NCBI Taxonomy" id="91324"/>
    <lineage>
        <taxon>Eukaryota</taxon>
        <taxon>Sar</taxon>
        <taxon>Rhizaria</taxon>
        <taxon>Cercozoa</taxon>
        <taxon>Chlorarachniophyceae</taxon>
        <taxon>Lotharella</taxon>
    </lineage>
</organism>
<evidence type="ECO:0000256" key="3">
    <source>
        <dbReference type="SAM" id="Phobius"/>
    </source>
</evidence>
<dbReference type="PROSITE" id="PS00061">
    <property type="entry name" value="ADH_SHORT"/>
    <property type="match status" value="1"/>
</dbReference>
<accession>A0A6U3ADF4</accession>
<dbReference type="InterPro" id="IPR051019">
    <property type="entry name" value="VLCFA-Steroid_DH"/>
</dbReference>
<feature type="transmembrane region" description="Helical" evidence="3">
    <location>
        <begin position="27"/>
        <end position="46"/>
    </location>
</feature>
<sequence>MLAVAGTLGAVALLGYSFPMLFVYVFSLLGFLVVLTYFLPFIHVLMPVPNLKKKYGAEWAIVTGGSTGIGKAIVDKLGSQGLNVVIVGLPDDKSDKKKQFLSQTTEEMKKKYPECEFVSVGVRFAPGVDYMTPIIEKTKDKKVQIIFNNAGYIVAEFFNQVPVEAQLSNVECNAVAPVKITHHFLSKLIDTNTKGCVVFTSSAAAYMPAAFSSMYGATKAFISAMGAALQVENASRGVDVCVVHPSPVASNFYDGIKPLEALKFFNPFQVQPEVLPDEIFRSIGRVGWRDIGGIAIGFRMLFQVINLNFAVAFASVLAPITMPDFKKYNKQKK</sequence>
<evidence type="ECO:0000313" key="4">
    <source>
        <dbReference type="EMBL" id="CAE0681916.1"/>
    </source>
</evidence>
<dbReference type="AlphaFoldDB" id="A0A6U3ADF4"/>
<feature type="transmembrane region" description="Helical" evidence="3">
    <location>
        <begin position="304"/>
        <end position="322"/>
    </location>
</feature>